<dbReference type="GeneID" id="92375472"/>
<feature type="region of interest" description="Disordered" evidence="1">
    <location>
        <begin position="957"/>
        <end position="1016"/>
    </location>
</feature>
<dbReference type="VEuPathDB" id="TriTrypDB:TEOVI_000153200"/>
<dbReference type="PROSITE" id="PS50222">
    <property type="entry name" value="EF_HAND_2"/>
    <property type="match status" value="1"/>
</dbReference>
<evidence type="ECO:0000313" key="3">
    <source>
        <dbReference type="EMBL" id="SCU69963.1"/>
    </source>
</evidence>
<feature type="region of interest" description="Disordered" evidence="1">
    <location>
        <begin position="875"/>
        <end position="928"/>
    </location>
</feature>
<proteinExistence type="predicted"/>
<dbReference type="AlphaFoldDB" id="A0A1G4ICJ7"/>
<reference evidence="3" key="1">
    <citation type="submission" date="2016-09" db="EMBL/GenBank/DDBJ databases">
        <authorList>
            <person name="Hebert L."/>
            <person name="Moumen B."/>
        </authorList>
    </citation>
    <scope>NUCLEOTIDE SEQUENCE [LARGE SCALE GENOMIC DNA]</scope>
    <source>
        <strain evidence="3">OVI</strain>
    </source>
</reference>
<feature type="compositionally biased region" description="Low complexity" evidence="1">
    <location>
        <begin position="553"/>
        <end position="570"/>
    </location>
</feature>
<dbReference type="GO" id="GO:0005509">
    <property type="term" value="F:calcium ion binding"/>
    <property type="evidence" value="ECO:0007669"/>
    <property type="project" value="InterPro"/>
</dbReference>
<dbReference type="SUPFAM" id="SSF47473">
    <property type="entry name" value="EF-hand"/>
    <property type="match status" value="1"/>
</dbReference>
<feature type="domain" description="EF-hand" evidence="2">
    <location>
        <begin position="122"/>
        <end position="157"/>
    </location>
</feature>
<name>A0A1G4ICJ7_TRYEQ</name>
<evidence type="ECO:0000256" key="1">
    <source>
        <dbReference type="SAM" id="MobiDB-lite"/>
    </source>
</evidence>
<protein>
    <recommendedName>
        <fullName evidence="2">EF-hand domain-containing protein</fullName>
    </recommendedName>
</protein>
<comment type="caution">
    <text evidence="3">The sequence shown here is derived from an EMBL/GenBank/DDBJ whole genome shotgun (WGS) entry which is preliminary data.</text>
</comment>
<dbReference type="InterPro" id="IPR011992">
    <property type="entry name" value="EF-hand-dom_pair"/>
</dbReference>
<keyword evidence="4" id="KW-1185">Reference proteome</keyword>
<dbReference type="Proteomes" id="UP000195570">
    <property type="component" value="Unassembled WGS sequence"/>
</dbReference>
<feature type="compositionally biased region" description="Polar residues" evidence="1">
    <location>
        <begin position="879"/>
        <end position="888"/>
    </location>
</feature>
<sequence>MLLPLSLLQSHSHATRNCTYERQNVEGVVDTNLLRDVGGCVVNGVAFCEAPNSVQLPTLFFPRLCAKGSNRMRRKLKLRIISTFEFGFCRPSLRYLSCVWNIIAVVFPRRLYVLMIHRELADSIAQLERDLRIADVNGSGFVSNAGFEKALLLNGGSIGHIEALIKQYGSEEHGEVHYARFLKNMKCLASGSAGPSSITCGGGDMPNSVASQQCQETGLASPCAGQAVPPLKRCPTPHRCPMDMVCCRERICDRCDENILTSTPSGQNVCIETHKGAVCTYELCPNCAHPLPVEMREIVADRKCCVAKPTITDTPNTFTTSTWSCSVMEGKGDKAKPMSFFSTTTAGCTDAVVVEPVQNNRASLNQGERQKSLVEYGKTSCAVGAVEVVVSPDAWSAGSDRLIPLREVFLVISHEYCGEVTLQSVWEAFKCRGIDVPFVELEILADSLGLRASRTEVECCTSGTCVSGARTLGVVDFCLLVARMRSTLIERIRRSSLWGSVRTKLLSNQIPRIGVANASVAAQKQIGNDDRDPNTAGRTDGMHMEQPVALDACSSSLPAPSRSSPASEAPGDCKQDGFPPACLSTMAVESKATFERTLGGSQKAKDGCGTSVAVASSVAEGVEPTACANGESIATQGCWPSSSNLKFAPPRPESNGYVYTNVQQMHLQPTEGHFMTPVKQTSGSYSLYCCHSRCGCPNLACHNLPQSELDLVAGGNQSKECTDILGNLVAGGRGLYNRCGSQPTVGIRKYTSPDGNGQCDGAALGCLASEGTPYTSCRSVPEAASMQLYVPTNPLRPPCECDDHEGQQGAAGPRGDPEVAASACAAEEGTRITNHSAVCPTPDHCVHHTGGENDEVASVAAPPAVVPPVVAPTVETRVGPSTSSQPNGNRKEQRELVSATSGTRTCPVSRDEGVGQKSAKGPRSASADKKISPYSYLYKACSDSGTRGRSCAACDARHVPGPSTQSSAPKGLRERKRATSIGPVQQPVTQPKLFKEGDQRVGKASPEPISKDALPKLRRRYPNLLSHCSRLDPTHSGCVSREQLREALHLAVPSLAAEEVEALVRASAEGGECEERCNYVSLTNRLLDMEQTAQQNGQGCSSDKRCDGMQGSIESSAGVGGGTDKLTTGNVANGGRSRIHRLLQNELVNASGGDRQHLLNIFFAQDDTRTGYLEESVFRKCLVQLFQRGRRELSTCLLDQYVRLCRTPFERKTVRVQTAPACGKQATHEIVSPPSSSEERAARQRVRSIPKPLWAVLCDYRYMIEELKV</sequence>
<evidence type="ECO:0000259" key="2">
    <source>
        <dbReference type="PROSITE" id="PS50222"/>
    </source>
</evidence>
<gene>
    <name evidence="3" type="ORF">TEOVI_000153200</name>
</gene>
<dbReference type="PANTHER" id="PTHR20875:SF0">
    <property type="entry name" value="GH12158P"/>
    <property type="match status" value="1"/>
</dbReference>
<dbReference type="EMBL" id="CZPT02001330">
    <property type="protein sequence ID" value="SCU69963.1"/>
    <property type="molecule type" value="Genomic_DNA"/>
</dbReference>
<dbReference type="PANTHER" id="PTHR20875">
    <property type="entry name" value="EF-HAND CALCIUM-BINDING DOMAIN-CONTAINING PROTEIN 6-RELATED"/>
    <property type="match status" value="1"/>
</dbReference>
<feature type="region of interest" description="Disordered" evidence="1">
    <location>
        <begin position="800"/>
        <end position="820"/>
    </location>
</feature>
<accession>A0A1G4ICJ7</accession>
<organism evidence="3 4">
    <name type="scientific">Trypanosoma equiperdum</name>
    <dbReference type="NCBI Taxonomy" id="5694"/>
    <lineage>
        <taxon>Eukaryota</taxon>
        <taxon>Discoba</taxon>
        <taxon>Euglenozoa</taxon>
        <taxon>Kinetoplastea</taxon>
        <taxon>Metakinetoplastina</taxon>
        <taxon>Trypanosomatida</taxon>
        <taxon>Trypanosomatidae</taxon>
        <taxon>Trypanosoma</taxon>
    </lineage>
</organism>
<dbReference type="RefSeq" id="XP_067080851.1">
    <property type="nucleotide sequence ID" value="XM_067224750.1"/>
</dbReference>
<feature type="region of interest" description="Disordered" evidence="1">
    <location>
        <begin position="553"/>
        <end position="575"/>
    </location>
</feature>
<evidence type="ECO:0000313" key="4">
    <source>
        <dbReference type="Proteomes" id="UP000195570"/>
    </source>
</evidence>
<dbReference type="InterPro" id="IPR002048">
    <property type="entry name" value="EF_hand_dom"/>
</dbReference>
<dbReference type="InterPro" id="IPR052603">
    <property type="entry name" value="EFCB6"/>
</dbReference>